<dbReference type="STRING" id="1150469.RSPPHO_02990"/>
<dbReference type="PANTHER" id="PTHR35882:SF2">
    <property type="entry name" value="PELA"/>
    <property type="match status" value="1"/>
</dbReference>
<evidence type="ECO:0000313" key="2">
    <source>
        <dbReference type="EMBL" id="CCG09616.1"/>
    </source>
</evidence>
<dbReference type="eggNOG" id="COG2342">
    <property type="taxonomic scope" value="Bacteria"/>
</dbReference>
<dbReference type="HOGENOM" id="CLU_048092_0_0_5"/>
<sequence length="369" mass="41120">MPLKPFSRFALGTGLALACLAAGPSHAQDSHLKPVIIDARDITPWVYKDPPYKILPTDIPDLRAPVREVINILTEYAHKRDPNFKVFIRGGEFLATQTQRDLDLAVLRSKPGDSVTQMAQLPLGTPHKRFVRNIAGIVLDQRYCAPPTNTLDDAGLARLKALDLKLIAFERCADAKAAEEAHKKGQADGVWVATTDQSDHPFGTVPRERPANETAAKIQTLDQVRSLLVALDPYGYERMEDWLRPLINNNYDMLIIEPFFNGNMALTKEHVTRLKSKALGGQRLVMARLTLGLAQDTLPYWKDDWKVGNPAFLTGYFPGQSGLYWVNIQDKAWLELMGKGFASLMDLGFDGLVLDGVTTFLRDEALMPI</sequence>
<protein>
    <submittedName>
        <fullName evidence="2">Extracellular endo alpha-1 4 polygalactosaminidase or related polysaccharide hydrolase-like</fullName>
    </submittedName>
</protein>
<dbReference type="PATRIC" id="fig|1150469.3.peg.3372"/>
<dbReference type="AlphaFoldDB" id="H6SQ97"/>
<dbReference type="GO" id="GO:0016787">
    <property type="term" value="F:hydrolase activity"/>
    <property type="evidence" value="ECO:0007669"/>
    <property type="project" value="UniProtKB-KW"/>
</dbReference>
<proteinExistence type="predicted"/>
<gene>
    <name evidence="2" type="ORF">RSPPHO_02990</name>
</gene>
<dbReference type="SUPFAM" id="SSF51445">
    <property type="entry name" value="(Trans)glycosidases"/>
    <property type="match status" value="1"/>
</dbReference>
<dbReference type="RefSeq" id="WP_014416244.1">
    <property type="nucleotide sequence ID" value="NC_017059.1"/>
</dbReference>
<dbReference type="KEGG" id="rpm:RSPPHO_02990"/>
<dbReference type="Gene3D" id="3.20.20.70">
    <property type="entry name" value="Aldolase class I"/>
    <property type="match status" value="1"/>
</dbReference>
<organism evidence="2 3">
    <name type="scientific">Pararhodospirillum photometricum DSM 122</name>
    <dbReference type="NCBI Taxonomy" id="1150469"/>
    <lineage>
        <taxon>Bacteria</taxon>
        <taxon>Pseudomonadati</taxon>
        <taxon>Pseudomonadota</taxon>
        <taxon>Alphaproteobacteria</taxon>
        <taxon>Rhodospirillales</taxon>
        <taxon>Rhodospirillaceae</taxon>
        <taxon>Pararhodospirillum</taxon>
    </lineage>
</organism>
<name>H6SQ97_PARPM</name>
<evidence type="ECO:0000256" key="1">
    <source>
        <dbReference type="SAM" id="SignalP"/>
    </source>
</evidence>
<dbReference type="Proteomes" id="UP000033220">
    <property type="component" value="Chromosome DSM 122"/>
</dbReference>
<keyword evidence="2" id="KW-0378">Hydrolase</keyword>
<evidence type="ECO:0000313" key="3">
    <source>
        <dbReference type="Proteomes" id="UP000033220"/>
    </source>
</evidence>
<dbReference type="PANTHER" id="PTHR35882">
    <property type="entry name" value="PELA"/>
    <property type="match status" value="1"/>
</dbReference>
<dbReference type="OrthoDB" id="30037at2"/>
<reference evidence="2 3" key="1">
    <citation type="submission" date="2012-02" db="EMBL/GenBank/DDBJ databases">
        <title>Shotgun genome sequence of Phaeospirillum photometricum DSM 122.</title>
        <authorList>
            <person name="Duquesne K."/>
            <person name="Sturgis J."/>
        </authorList>
    </citation>
    <scope>NUCLEOTIDE SEQUENCE [LARGE SCALE GENOMIC DNA]</scope>
    <source>
        <strain evidence="3">DSM122</strain>
    </source>
</reference>
<feature type="chain" id="PRO_5003607197" evidence="1">
    <location>
        <begin position="28"/>
        <end position="369"/>
    </location>
</feature>
<dbReference type="EMBL" id="HE663493">
    <property type="protein sequence ID" value="CCG09616.1"/>
    <property type="molecule type" value="Genomic_DNA"/>
</dbReference>
<keyword evidence="3" id="KW-1185">Reference proteome</keyword>
<dbReference type="PROSITE" id="PS51257">
    <property type="entry name" value="PROKAR_LIPOPROTEIN"/>
    <property type="match status" value="1"/>
</dbReference>
<dbReference type="InterPro" id="IPR013785">
    <property type="entry name" value="Aldolase_TIM"/>
</dbReference>
<keyword evidence="1" id="KW-0732">Signal</keyword>
<dbReference type="InterPro" id="IPR017853">
    <property type="entry name" value="GH"/>
</dbReference>
<accession>H6SQ97</accession>
<feature type="signal peptide" evidence="1">
    <location>
        <begin position="1"/>
        <end position="27"/>
    </location>
</feature>